<accession>A0A523BHU3</accession>
<keyword evidence="6" id="KW-0663">Pyridoxal phosphate</keyword>
<dbReference type="PROSITE" id="PS00105">
    <property type="entry name" value="AA_TRANSFER_CLASS_1"/>
    <property type="match status" value="1"/>
</dbReference>
<dbReference type="PANTHER" id="PTHR46383">
    <property type="entry name" value="ASPARTATE AMINOTRANSFERASE"/>
    <property type="match status" value="1"/>
</dbReference>
<dbReference type="Proteomes" id="UP000317265">
    <property type="component" value="Unassembled WGS sequence"/>
</dbReference>
<evidence type="ECO:0000256" key="7">
    <source>
        <dbReference type="RuleBase" id="RU000481"/>
    </source>
</evidence>
<dbReference type="AlphaFoldDB" id="A0A523BHU3"/>
<evidence type="ECO:0000256" key="6">
    <source>
        <dbReference type="ARBA" id="ARBA00022898"/>
    </source>
</evidence>
<dbReference type="Gene3D" id="3.40.640.10">
    <property type="entry name" value="Type I PLP-dependent aspartate aminotransferase-like (Major domain)"/>
    <property type="match status" value="1"/>
</dbReference>
<dbReference type="GO" id="GO:0030170">
    <property type="term" value="F:pyridoxal phosphate binding"/>
    <property type="evidence" value="ECO:0007669"/>
    <property type="project" value="InterPro"/>
</dbReference>
<dbReference type="InterPro" id="IPR015424">
    <property type="entry name" value="PyrdxlP-dep_Trfase"/>
</dbReference>
<evidence type="ECO:0000256" key="3">
    <source>
        <dbReference type="ARBA" id="ARBA00011738"/>
    </source>
</evidence>
<comment type="subunit">
    <text evidence="3">Homodimer.</text>
</comment>
<evidence type="ECO:0000256" key="4">
    <source>
        <dbReference type="ARBA" id="ARBA00022576"/>
    </source>
</evidence>
<evidence type="ECO:0000256" key="2">
    <source>
        <dbReference type="ARBA" id="ARBA00007441"/>
    </source>
</evidence>
<feature type="domain" description="Aminotransferase class I/classII large" evidence="8">
    <location>
        <begin position="28"/>
        <end position="378"/>
    </location>
</feature>
<dbReference type="SUPFAM" id="SSF53383">
    <property type="entry name" value="PLP-dependent transferases"/>
    <property type="match status" value="1"/>
</dbReference>
<dbReference type="Pfam" id="PF00155">
    <property type="entry name" value="Aminotran_1_2"/>
    <property type="match status" value="1"/>
</dbReference>
<dbReference type="EMBL" id="RXIH01000032">
    <property type="protein sequence ID" value="RZN55960.1"/>
    <property type="molecule type" value="Genomic_DNA"/>
</dbReference>
<dbReference type="CDD" id="cd00609">
    <property type="entry name" value="AAT_like"/>
    <property type="match status" value="1"/>
</dbReference>
<reference evidence="9 11" key="2">
    <citation type="journal article" date="2019" name="Nat. Microbiol.">
        <title>Wide diversity of methane and short-chain alkane metabolisms in uncultured archaea.</title>
        <authorList>
            <person name="Borrel G."/>
            <person name="Adam P.S."/>
            <person name="McKay L.J."/>
            <person name="Chen L.X."/>
            <person name="Sierra-Garcia I.N."/>
            <person name="Sieber C.M."/>
            <person name="Letourneur Q."/>
            <person name="Ghozlane A."/>
            <person name="Andersen G.L."/>
            <person name="Li W.J."/>
            <person name="Hallam S.J."/>
            <person name="Muyzer G."/>
            <person name="de Oliveira V.M."/>
            <person name="Inskeep W.P."/>
            <person name="Banfield J.F."/>
            <person name="Gribaldo S."/>
        </authorList>
    </citation>
    <scope>NUCLEOTIDE SEQUENCE [LARGE SCALE GENOMIC DNA]</scope>
    <source>
        <strain evidence="9">Verst-YHS</strain>
    </source>
</reference>
<dbReference type="InterPro" id="IPR004839">
    <property type="entry name" value="Aminotransferase_I/II_large"/>
</dbReference>
<proteinExistence type="inferred from homology"/>
<evidence type="ECO:0000259" key="8">
    <source>
        <dbReference type="Pfam" id="PF00155"/>
    </source>
</evidence>
<evidence type="ECO:0000256" key="5">
    <source>
        <dbReference type="ARBA" id="ARBA00022679"/>
    </source>
</evidence>
<organism evidence="10 12">
    <name type="scientific">Thermoproteota archaeon</name>
    <dbReference type="NCBI Taxonomy" id="2056631"/>
    <lineage>
        <taxon>Archaea</taxon>
        <taxon>Thermoproteota</taxon>
    </lineage>
</organism>
<dbReference type="InterPro" id="IPR050596">
    <property type="entry name" value="AspAT/PAT-like"/>
</dbReference>
<dbReference type="EC" id="2.6.1.-" evidence="7"/>
<dbReference type="Proteomes" id="UP000316080">
    <property type="component" value="Unassembled WGS sequence"/>
</dbReference>
<evidence type="ECO:0000313" key="9">
    <source>
        <dbReference type="EMBL" id="RZN55960.1"/>
    </source>
</evidence>
<evidence type="ECO:0000313" key="12">
    <source>
        <dbReference type="Proteomes" id="UP000317265"/>
    </source>
</evidence>
<name>A0A523BHU3_9CREN</name>
<comment type="cofactor">
    <cofactor evidence="1 7">
        <name>pyridoxal 5'-phosphate</name>
        <dbReference type="ChEBI" id="CHEBI:597326"/>
    </cofactor>
</comment>
<dbReference type="InterPro" id="IPR015422">
    <property type="entry name" value="PyrdxlP-dep_Trfase_small"/>
</dbReference>
<evidence type="ECO:0000256" key="1">
    <source>
        <dbReference type="ARBA" id="ARBA00001933"/>
    </source>
</evidence>
<dbReference type="EMBL" id="QNVI01000002">
    <property type="protein sequence ID" value="TDA40503.1"/>
    <property type="molecule type" value="Genomic_DNA"/>
</dbReference>
<dbReference type="GO" id="GO:0006520">
    <property type="term" value="P:amino acid metabolic process"/>
    <property type="evidence" value="ECO:0007669"/>
    <property type="project" value="InterPro"/>
</dbReference>
<keyword evidence="4 7" id="KW-0032">Aminotransferase</keyword>
<dbReference type="FunFam" id="3.40.640.10:FF:000033">
    <property type="entry name" value="Aspartate aminotransferase"/>
    <property type="match status" value="1"/>
</dbReference>
<reference evidence="10 12" key="1">
    <citation type="journal article" date="2019" name="Nat. Microbiol.">
        <title>Expanding anaerobic alkane metabolism in the domain of Archaea.</title>
        <authorList>
            <person name="Wang Y."/>
            <person name="Wegener G."/>
            <person name="Hou J."/>
            <person name="Wang F."/>
            <person name="Xiao X."/>
        </authorList>
    </citation>
    <scope>NUCLEOTIDE SEQUENCE [LARGE SCALE GENOMIC DNA]</scope>
    <source>
        <strain evidence="10">WYZ-LMO11</strain>
    </source>
</reference>
<dbReference type="Gene3D" id="3.90.1150.10">
    <property type="entry name" value="Aspartate Aminotransferase, domain 1"/>
    <property type="match status" value="1"/>
</dbReference>
<dbReference type="GO" id="GO:0008483">
    <property type="term" value="F:transaminase activity"/>
    <property type="evidence" value="ECO:0007669"/>
    <property type="project" value="UniProtKB-KW"/>
</dbReference>
<comment type="caution">
    <text evidence="10">The sequence shown here is derived from an EMBL/GenBank/DDBJ whole genome shotgun (WGS) entry which is preliminary data.</text>
</comment>
<dbReference type="PANTHER" id="PTHR46383:SF3">
    <property type="entry name" value="ASPARTATE AMINOTRANSFERASE-RELATED"/>
    <property type="match status" value="1"/>
</dbReference>
<dbReference type="InterPro" id="IPR015421">
    <property type="entry name" value="PyrdxlP-dep_Trfase_major"/>
</dbReference>
<gene>
    <name evidence="10" type="ORF">DSO09_00060</name>
    <name evidence="9" type="ORF">EF809_03750</name>
</gene>
<evidence type="ECO:0000313" key="10">
    <source>
        <dbReference type="EMBL" id="TDA40503.1"/>
    </source>
</evidence>
<sequence length="387" mass="44104">MEYSISKILDEIEESGIRRLFEIASKEKDIISLGIGEPDFDTPNHIKEYAIEALNKGYTHYTPNIGLKILRDAISEKLKKENNINADPDSNIMITIGGNQAFFLILSTFINPGDEIIIPSPYFVTHAAATKLVGGKVVEVKTSIENEFKIIPDDIKKLITKKTKCIIINTPNNPTGSVYGRKEIEEIFDIANEYKIKIISDEVYEKLIYDDEHISIASLDKNLDFVISVFSFSKSYAMTGWRIGYVVADSNTISKMVKFQMYLAACANSFAQYAATMALKDSRSNQYIEYMRNEYKKRRDYVLKRLNEINGFISYKPKGAFYIFPKIFIDDNIFSERILKEAKVAVVPGSAFGTYGKNHIRISYATSIENLEKAFDRIEKFMKSLDK</sequence>
<evidence type="ECO:0000313" key="11">
    <source>
        <dbReference type="Proteomes" id="UP000316080"/>
    </source>
</evidence>
<keyword evidence="5 7" id="KW-0808">Transferase</keyword>
<comment type="similarity">
    <text evidence="2 7">Belongs to the class-I pyridoxal-phosphate-dependent aminotransferase family.</text>
</comment>
<dbReference type="InterPro" id="IPR004838">
    <property type="entry name" value="NHTrfase_class1_PyrdxlP-BS"/>
</dbReference>
<protein>
    <recommendedName>
        <fullName evidence="7">Aminotransferase</fullName>
        <ecNumber evidence="7">2.6.1.-</ecNumber>
    </recommendedName>
</protein>